<feature type="domain" description="HNH nuclease" evidence="1">
    <location>
        <begin position="1"/>
        <end position="27"/>
    </location>
</feature>
<gene>
    <name evidence="2" type="ORF">ABH853_21955</name>
</gene>
<dbReference type="EMBL" id="CP157179">
    <property type="protein sequence ID" value="XBG31085.1"/>
    <property type="molecule type" value="Genomic_DNA"/>
</dbReference>
<keyword evidence="2" id="KW-0255">Endonuclease</keyword>
<dbReference type="AlphaFoldDB" id="A0AAU7BEW7"/>
<reference evidence="2" key="1">
    <citation type="journal article" date="2019" name="Microbiol. Resour. Announc.">
        <title>Draft Genome Sequences of Five Environmental Bacterial Isolates That Degrade Polyethylene Terephthalate Plastic.</title>
        <authorList>
            <person name="Leon-Zayas R."/>
            <person name="Roberts C."/>
            <person name="Vague M."/>
            <person name="Mellies J.L."/>
        </authorList>
    </citation>
    <scope>NUCLEOTIDE SEQUENCE</scope>
    <source>
        <strain evidence="2">13.2</strain>
    </source>
</reference>
<proteinExistence type="predicted"/>
<keyword evidence="2" id="KW-0540">Nuclease</keyword>
<sequence length="140" mass="15899">MIVAAKDGNVQNVNLDNLCLRTRAEHQLRNNHHYRGLPEEIVDILHLQNELKKEIRGRLGMKNKLSDLRDHLFAQLEAVREADDDNLAKEVQRAQSVSDISRVLIESAKVEIDYFRHIGGDNPASSFIESKPALPPAKRT</sequence>
<organism evidence="2">
    <name type="scientific">Pseudomonas sp. 13.2</name>
    <dbReference type="NCBI Taxonomy" id="3144665"/>
    <lineage>
        <taxon>Bacteria</taxon>
        <taxon>Pseudomonadati</taxon>
        <taxon>Pseudomonadota</taxon>
        <taxon>Gammaproteobacteria</taxon>
        <taxon>Pseudomonadales</taxon>
        <taxon>Pseudomonadaceae</taxon>
        <taxon>Pseudomonas</taxon>
    </lineage>
</organism>
<dbReference type="Pfam" id="PF13392">
    <property type="entry name" value="HNH_3"/>
    <property type="match status" value="1"/>
</dbReference>
<accession>A0AAU7BEW7</accession>
<dbReference type="GO" id="GO:0004519">
    <property type="term" value="F:endonuclease activity"/>
    <property type="evidence" value="ECO:0007669"/>
    <property type="project" value="UniProtKB-KW"/>
</dbReference>
<protein>
    <submittedName>
        <fullName evidence="2">HNH endonuclease</fullName>
    </submittedName>
</protein>
<keyword evidence="2" id="KW-0378">Hydrolase</keyword>
<evidence type="ECO:0000313" key="2">
    <source>
        <dbReference type="EMBL" id="XBG31085.1"/>
    </source>
</evidence>
<name>A0AAU7BEW7_9PSED</name>
<dbReference type="InterPro" id="IPR003615">
    <property type="entry name" value="HNH_nuc"/>
</dbReference>
<evidence type="ECO:0000259" key="1">
    <source>
        <dbReference type="Pfam" id="PF13392"/>
    </source>
</evidence>
<reference evidence="2" key="2">
    <citation type="submission" date="2024-05" db="EMBL/GenBank/DDBJ databases">
        <authorList>
            <person name="Mellies J."/>
            <person name="Newton I."/>
        </authorList>
    </citation>
    <scope>NUCLEOTIDE SEQUENCE</scope>
    <source>
        <strain evidence="2">13.2</strain>
    </source>
</reference>